<proteinExistence type="predicted"/>
<organism evidence="2 3">
    <name type="scientific">Enterococcus faecium</name>
    <name type="common">Streptococcus faecium</name>
    <dbReference type="NCBI Taxonomy" id="1352"/>
    <lineage>
        <taxon>Bacteria</taxon>
        <taxon>Bacillati</taxon>
        <taxon>Bacillota</taxon>
        <taxon>Bacilli</taxon>
        <taxon>Lactobacillales</taxon>
        <taxon>Enterococcaceae</taxon>
        <taxon>Enterococcus</taxon>
    </lineage>
</organism>
<keyword evidence="1" id="KW-1133">Transmembrane helix</keyword>
<evidence type="ECO:0000313" key="2">
    <source>
        <dbReference type="EMBL" id="PHL22850.1"/>
    </source>
</evidence>
<dbReference type="AlphaFoldDB" id="A0A2D0BHF9"/>
<comment type="caution">
    <text evidence="2">The sequence shown here is derived from an EMBL/GenBank/DDBJ whole genome shotgun (WGS) entry which is preliminary data.</text>
</comment>
<feature type="transmembrane region" description="Helical" evidence="1">
    <location>
        <begin position="12"/>
        <end position="29"/>
    </location>
</feature>
<dbReference type="EMBL" id="PCGC01000001">
    <property type="protein sequence ID" value="PHL22850.1"/>
    <property type="molecule type" value="Genomic_DNA"/>
</dbReference>
<feature type="transmembrane region" description="Helical" evidence="1">
    <location>
        <begin position="321"/>
        <end position="349"/>
    </location>
</feature>
<name>A0A2D0BHF9_ENTFC</name>
<reference evidence="2 3" key="1">
    <citation type="submission" date="2017-10" db="EMBL/GenBank/DDBJ databases">
        <title>Draft genomes of the Enterococcus faecium isolated from human feces before and after Helicobacter pylori eradication therapy.</title>
        <authorList>
            <person name="Prianichniikov N.A."/>
            <person name="Glushchenko O.E."/>
            <person name="Malakhova M.V."/>
        </authorList>
    </citation>
    <scope>NUCLEOTIDE SEQUENCE [LARGE SCALE GENOMIC DNA]</scope>
    <source>
        <strain evidence="2 3">Hp_5-7</strain>
    </source>
</reference>
<feature type="transmembrane region" description="Helical" evidence="1">
    <location>
        <begin position="286"/>
        <end position="309"/>
    </location>
</feature>
<protein>
    <submittedName>
        <fullName evidence="2">Uncharacterized protein</fullName>
    </submittedName>
</protein>
<keyword evidence="1" id="KW-0472">Membrane</keyword>
<feature type="transmembrane region" description="Helical" evidence="1">
    <location>
        <begin position="221"/>
        <end position="243"/>
    </location>
</feature>
<keyword evidence="1" id="KW-0812">Transmembrane</keyword>
<feature type="transmembrane region" description="Helical" evidence="1">
    <location>
        <begin position="35"/>
        <end position="51"/>
    </location>
</feature>
<dbReference type="Proteomes" id="UP000224303">
    <property type="component" value="Unassembled WGS sequence"/>
</dbReference>
<feature type="transmembrane region" description="Helical" evidence="1">
    <location>
        <begin position="143"/>
        <end position="164"/>
    </location>
</feature>
<accession>A0A2D0BHF9</accession>
<gene>
    <name evidence="2" type="ORF">CQR37_00025</name>
</gene>
<sequence>MNLIYKDKQLIFLSLFIYITSILVGIGYLNISQGNLLIAISIFIIYFFQGIKNEFYILDIFIIILNTIVIVFTKQVNLIFPSLLWMYNGIVRRSRINLCSLKLILKFSVFFYIFIIMSYYFFGFNLDKNIEMWRLTKIISRNSLGFTHPNVAMLSALSLLFYYLCILTEKKDFRIDKLIIPLIFLIILYSLTLSRTTSIAVLMLFLLLLFRNKYFFCNKYLLNNFVILLFILFFLISISLLLIPSNSYFDELLSGRITLYKSFFSTTGFTLFGNSTLEEAMFDNGYLQMLLSKGIIYTAFFIIVVIGILKKRINYNESSSWILIIFFTVAITETTLSKIELWIPLIILLNLNLKSEEKYCNRMVGVNNGK</sequence>
<dbReference type="RefSeq" id="WP_070629138.1">
    <property type="nucleotide sequence ID" value="NZ_CP130822.1"/>
</dbReference>
<evidence type="ECO:0000256" key="1">
    <source>
        <dbReference type="SAM" id="Phobius"/>
    </source>
</evidence>
<evidence type="ECO:0000313" key="3">
    <source>
        <dbReference type="Proteomes" id="UP000224303"/>
    </source>
</evidence>
<feature type="transmembrane region" description="Helical" evidence="1">
    <location>
        <begin position="179"/>
        <end position="209"/>
    </location>
</feature>
<feature type="transmembrane region" description="Helical" evidence="1">
    <location>
        <begin position="103"/>
        <end position="122"/>
    </location>
</feature>
<feature type="transmembrane region" description="Helical" evidence="1">
    <location>
        <begin position="58"/>
        <end position="83"/>
    </location>
</feature>